<reference evidence="2" key="1">
    <citation type="submission" date="2016-04" db="EMBL/GenBank/DDBJ databases">
        <authorList>
            <person name="Evans L.H."/>
            <person name="Alamgir A."/>
            <person name="Owens N."/>
            <person name="Weber N.D."/>
            <person name="Virtaneva K."/>
            <person name="Barbian K."/>
            <person name="Babar A."/>
            <person name="Rosenke K."/>
        </authorList>
    </citation>
    <scope>NUCLEOTIDE SEQUENCE</scope>
    <source>
        <strain evidence="2">86</strain>
    </source>
</reference>
<feature type="transmembrane region" description="Helical" evidence="1">
    <location>
        <begin position="41"/>
        <end position="58"/>
    </location>
</feature>
<dbReference type="AlphaFoldDB" id="A0A212J4L2"/>
<gene>
    <name evidence="2" type="ORF">KL86APRO_10506</name>
</gene>
<sequence length="66" mass="7171">MQLLGRGLFVVGFAGLAFQIQESWLGLTGLPIDSTHMTNAMVWWAVCGCMAAGGHWINKRYGKSAD</sequence>
<protein>
    <submittedName>
        <fullName evidence="2">Uncharacterized protein</fullName>
    </submittedName>
</protein>
<keyword evidence="1" id="KW-0472">Membrane</keyword>
<proteinExistence type="predicted"/>
<keyword evidence="1" id="KW-0812">Transmembrane</keyword>
<evidence type="ECO:0000256" key="1">
    <source>
        <dbReference type="SAM" id="Phobius"/>
    </source>
</evidence>
<evidence type="ECO:0000313" key="2">
    <source>
        <dbReference type="EMBL" id="SBV94392.1"/>
    </source>
</evidence>
<organism evidence="2">
    <name type="scientific">uncultured Alphaproteobacteria bacterium</name>
    <dbReference type="NCBI Taxonomy" id="91750"/>
    <lineage>
        <taxon>Bacteria</taxon>
        <taxon>Pseudomonadati</taxon>
        <taxon>Pseudomonadota</taxon>
        <taxon>Alphaproteobacteria</taxon>
        <taxon>environmental samples</taxon>
    </lineage>
</organism>
<dbReference type="EMBL" id="FLUO01000001">
    <property type="protein sequence ID" value="SBV94392.1"/>
    <property type="molecule type" value="Genomic_DNA"/>
</dbReference>
<accession>A0A212J4L2</accession>
<keyword evidence="1" id="KW-1133">Transmembrane helix</keyword>
<name>A0A212J4L2_9PROT</name>